<protein>
    <recommendedName>
        <fullName evidence="4">Zn(2)-C6 fungal-type domain-containing protein</fullName>
    </recommendedName>
</protein>
<evidence type="ECO:0000313" key="3">
    <source>
        <dbReference type="Proteomes" id="UP000265631"/>
    </source>
</evidence>
<sequence length="335" mass="36914">MSLTSHQPLGFNAYQSRSKKCVVQPGASQCGACIESGQNCQFENGIRFKYTHPQNGQDRREEVEVPEIISFTTPRGINGDISPTHEKSAGPEISATIVLPTANTEPEVPNPRSGSGHDLTETETMHLASSLSPSMSTQDVQPLTEREAFLFMTYVHKLAPLSDACDDARHFTLQVPHLALQNPMILHGILALASRYDSPTTLESTYYHNKHINLLIHAFDLPWDTTLLTSVVLARLYEENDPSSDPHTHLSASVPVVGMQHYFAAKTVLCLDILEDFEDQDDPATHNIKETISSHLCTLMSLALSNEQAGNAFFLPAHMLSLCGAADQMEDKEAY</sequence>
<dbReference type="AlphaFoldDB" id="A0A395MWM0"/>
<dbReference type="GO" id="GO:0003700">
    <property type="term" value="F:DNA-binding transcription factor activity"/>
    <property type="evidence" value="ECO:0007669"/>
    <property type="project" value="TreeGrafter"/>
</dbReference>
<dbReference type="EMBL" id="PXXK01000077">
    <property type="protein sequence ID" value="RFN52055.1"/>
    <property type="molecule type" value="Genomic_DNA"/>
</dbReference>
<dbReference type="PANTHER" id="PTHR37534">
    <property type="entry name" value="TRANSCRIPTIONAL ACTIVATOR PROTEIN UGA3"/>
    <property type="match status" value="1"/>
</dbReference>
<evidence type="ECO:0000256" key="1">
    <source>
        <dbReference type="ARBA" id="ARBA00023242"/>
    </source>
</evidence>
<reference evidence="2 3" key="1">
    <citation type="journal article" date="2018" name="PLoS Pathog.">
        <title>Evolution of structural diversity of trichothecenes, a family of toxins produced by plant pathogenic and entomopathogenic fungi.</title>
        <authorList>
            <person name="Proctor R.H."/>
            <person name="McCormick S.P."/>
            <person name="Kim H.S."/>
            <person name="Cardoza R.E."/>
            <person name="Stanley A.M."/>
            <person name="Lindo L."/>
            <person name="Kelly A."/>
            <person name="Brown D.W."/>
            <person name="Lee T."/>
            <person name="Vaughan M.M."/>
            <person name="Alexander N.J."/>
            <person name="Busman M."/>
            <person name="Gutierrez S."/>
        </authorList>
    </citation>
    <scope>NUCLEOTIDE SEQUENCE [LARGE SCALE GENOMIC DNA]</scope>
    <source>
        <strain evidence="2 3">NRRL 13405</strain>
    </source>
</reference>
<evidence type="ECO:0008006" key="4">
    <source>
        <dbReference type="Google" id="ProtNLM"/>
    </source>
</evidence>
<dbReference type="PANTHER" id="PTHR37534:SF25">
    <property type="entry name" value="ZN(II)2CYS6 TRANSCRIPTION FACTOR (EUROFUNG)"/>
    <property type="match status" value="1"/>
</dbReference>
<keyword evidence="3" id="KW-1185">Reference proteome</keyword>
<evidence type="ECO:0000313" key="2">
    <source>
        <dbReference type="EMBL" id="RFN52055.1"/>
    </source>
</evidence>
<dbReference type="GO" id="GO:0045944">
    <property type="term" value="P:positive regulation of transcription by RNA polymerase II"/>
    <property type="evidence" value="ECO:0007669"/>
    <property type="project" value="TreeGrafter"/>
</dbReference>
<dbReference type="GO" id="GO:0000976">
    <property type="term" value="F:transcription cis-regulatory region binding"/>
    <property type="evidence" value="ECO:0007669"/>
    <property type="project" value="TreeGrafter"/>
</dbReference>
<name>A0A395MWM0_9HYPO</name>
<comment type="caution">
    <text evidence="2">The sequence shown here is derived from an EMBL/GenBank/DDBJ whole genome shotgun (WGS) entry which is preliminary data.</text>
</comment>
<accession>A0A395MWM0</accession>
<organism evidence="2 3">
    <name type="scientific">Fusarium flagelliforme</name>
    <dbReference type="NCBI Taxonomy" id="2675880"/>
    <lineage>
        <taxon>Eukaryota</taxon>
        <taxon>Fungi</taxon>
        <taxon>Dikarya</taxon>
        <taxon>Ascomycota</taxon>
        <taxon>Pezizomycotina</taxon>
        <taxon>Sordariomycetes</taxon>
        <taxon>Hypocreomycetidae</taxon>
        <taxon>Hypocreales</taxon>
        <taxon>Nectriaceae</taxon>
        <taxon>Fusarium</taxon>
        <taxon>Fusarium incarnatum-equiseti species complex</taxon>
    </lineage>
</organism>
<dbReference type="GO" id="GO:0005634">
    <property type="term" value="C:nucleus"/>
    <property type="evidence" value="ECO:0007669"/>
    <property type="project" value="TreeGrafter"/>
</dbReference>
<proteinExistence type="predicted"/>
<dbReference type="Proteomes" id="UP000265631">
    <property type="component" value="Unassembled WGS sequence"/>
</dbReference>
<dbReference type="STRING" id="2594813.A0A395MWM0"/>
<keyword evidence="1" id="KW-0539">Nucleus</keyword>
<gene>
    <name evidence="2" type="ORF">FIE12Z_3607</name>
</gene>